<dbReference type="AlphaFoldDB" id="A0A255GJF2"/>
<dbReference type="GO" id="GO:0071949">
    <property type="term" value="F:FAD binding"/>
    <property type="evidence" value="ECO:0007669"/>
    <property type="project" value="InterPro"/>
</dbReference>
<dbReference type="SUPFAM" id="SSF54373">
    <property type="entry name" value="FAD-linked reductases, C-terminal domain"/>
    <property type="match status" value="1"/>
</dbReference>
<evidence type="ECO:0000313" key="5">
    <source>
        <dbReference type="Proteomes" id="UP000215896"/>
    </source>
</evidence>
<dbReference type="GO" id="GO:0018659">
    <property type="term" value="F:4-hydroxybenzoate 3-monooxygenase activity"/>
    <property type="evidence" value="ECO:0007669"/>
    <property type="project" value="UniProtKB-EC"/>
</dbReference>
<keyword evidence="1" id="KW-0285">Flavoprotein</keyword>
<dbReference type="OrthoDB" id="9791689at2"/>
<dbReference type="RefSeq" id="WP_094405101.1">
    <property type="nucleotide sequence ID" value="NZ_NMVO01000007.1"/>
</dbReference>
<proteinExistence type="predicted"/>
<dbReference type="EC" id="1.14.13.2" evidence="4"/>
<dbReference type="Pfam" id="PF01494">
    <property type="entry name" value="FAD_binding_3"/>
    <property type="match status" value="1"/>
</dbReference>
<dbReference type="Gene3D" id="3.30.9.10">
    <property type="entry name" value="D-Amino Acid Oxidase, subunit A, domain 2"/>
    <property type="match status" value="1"/>
</dbReference>
<organism evidence="4 5">
    <name type="scientific">Enemella evansiae</name>
    <dbReference type="NCBI Taxonomy" id="2016499"/>
    <lineage>
        <taxon>Bacteria</taxon>
        <taxon>Bacillati</taxon>
        <taxon>Actinomycetota</taxon>
        <taxon>Actinomycetes</taxon>
        <taxon>Propionibacteriales</taxon>
        <taxon>Propionibacteriaceae</taxon>
        <taxon>Enemella</taxon>
    </lineage>
</organism>
<evidence type="ECO:0000256" key="2">
    <source>
        <dbReference type="ARBA" id="ARBA00022827"/>
    </source>
</evidence>
<keyword evidence="4" id="KW-0560">Oxidoreductase</keyword>
<dbReference type="PANTHER" id="PTHR43004:SF3">
    <property type="entry name" value="P-HYDROXYBENZOATE HYDROXYLASE"/>
    <property type="match status" value="1"/>
</dbReference>
<reference evidence="4 5" key="1">
    <citation type="submission" date="2017-07" db="EMBL/GenBank/DDBJ databases">
        <title>Draft whole genome sequences of clinical Proprionibacteriaceae strains.</title>
        <authorList>
            <person name="Bernier A.-M."/>
            <person name="Bernard K."/>
            <person name="Domingo M.-C."/>
        </authorList>
    </citation>
    <scope>NUCLEOTIDE SEQUENCE [LARGE SCALE GENOMIC DNA]</scope>
    <source>
        <strain evidence="4 5">NML 030167</strain>
    </source>
</reference>
<dbReference type="PRINTS" id="PR00420">
    <property type="entry name" value="RNGMNOXGNASE"/>
</dbReference>
<protein>
    <submittedName>
        <fullName evidence="4">4-hydroxybenzoate 3-monooxygenase</fullName>
        <ecNumber evidence="4">1.14.13.2</ecNumber>
    </submittedName>
</protein>
<sequence length="359" mass="39508">MKQERTRVGIVGGGPAGLMLSHLLNRQGIEHIVVESRSRDEIEHTHRAGILEQGSADLLLDGVSDRILRDGIRHDGIDVRIQGDSYPIDFTGLVGASTYLYPQTDVFIDLAEAAQRAGTDVRFGVGPARVSELTGRPVIGYGTPGGDDEVQIECDLLIGADGSRSTCRHAIPEDQRRAYYREYPFAWFGIMAETGPSHHELIYARSAAGFALVSQRTTALQRLYFQVPVGTEPADWSDEAIWQTFRDRLNHNGFAINEGPITEKVVLPFRSFVSEPMRWGNLLLAGDAAHTVPPTGAKGLNLALQDVRVLAEVLGDWAAGDPGALQAYSTRSLDRVWKAQHFSFWMTSMLHNNPDASDF</sequence>
<evidence type="ECO:0000259" key="3">
    <source>
        <dbReference type="Pfam" id="PF01494"/>
    </source>
</evidence>
<dbReference type="Gene3D" id="3.50.50.60">
    <property type="entry name" value="FAD/NAD(P)-binding domain"/>
    <property type="match status" value="1"/>
</dbReference>
<dbReference type="InterPro" id="IPR036188">
    <property type="entry name" value="FAD/NAD-bd_sf"/>
</dbReference>
<keyword evidence="5" id="KW-1185">Reference proteome</keyword>
<accession>A0A255GJF2</accession>
<dbReference type="NCBIfam" id="NF006091">
    <property type="entry name" value="PRK08243.1"/>
    <property type="match status" value="1"/>
</dbReference>
<evidence type="ECO:0000313" key="4">
    <source>
        <dbReference type="EMBL" id="OYO15970.1"/>
    </source>
</evidence>
<keyword evidence="4" id="KW-0503">Monooxygenase</keyword>
<name>A0A255GJF2_9ACTN</name>
<feature type="non-terminal residue" evidence="4">
    <location>
        <position position="359"/>
    </location>
</feature>
<keyword evidence="2" id="KW-0274">FAD</keyword>
<dbReference type="PANTHER" id="PTHR43004">
    <property type="entry name" value="TRK SYSTEM POTASSIUM UPTAKE PROTEIN"/>
    <property type="match status" value="1"/>
</dbReference>
<evidence type="ECO:0000256" key="1">
    <source>
        <dbReference type="ARBA" id="ARBA00022630"/>
    </source>
</evidence>
<dbReference type="Proteomes" id="UP000215896">
    <property type="component" value="Unassembled WGS sequence"/>
</dbReference>
<comment type="caution">
    <text evidence="4">The sequence shown here is derived from an EMBL/GenBank/DDBJ whole genome shotgun (WGS) entry which is preliminary data.</text>
</comment>
<dbReference type="SUPFAM" id="SSF51905">
    <property type="entry name" value="FAD/NAD(P)-binding domain"/>
    <property type="match status" value="1"/>
</dbReference>
<feature type="domain" description="FAD-binding" evidence="3">
    <location>
        <begin position="5"/>
        <end position="342"/>
    </location>
</feature>
<dbReference type="InterPro" id="IPR002938">
    <property type="entry name" value="FAD-bd"/>
</dbReference>
<gene>
    <name evidence="4" type="ORF">CGZ94_06065</name>
</gene>
<dbReference type="InterPro" id="IPR050641">
    <property type="entry name" value="RIFMO-like"/>
</dbReference>
<dbReference type="EMBL" id="NMVO01000007">
    <property type="protein sequence ID" value="OYO15970.1"/>
    <property type="molecule type" value="Genomic_DNA"/>
</dbReference>